<dbReference type="Pfam" id="PF12770">
    <property type="entry name" value="CHAT"/>
    <property type="match status" value="1"/>
</dbReference>
<protein>
    <submittedName>
        <fullName evidence="2">CHAT domain-containing protein</fullName>
    </submittedName>
</protein>
<dbReference type="InterPro" id="IPR024983">
    <property type="entry name" value="CHAT_dom"/>
</dbReference>
<keyword evidence="3" id="KW-1185">Reference proteome</keyword>
<evidence type="ECO:0000313" key="3">
    <source>
        <dbReference type="Proteomes" id="UP000658514"/>
    </source>
</evidence>
<dbReference type="EMBL" id="JACJQH010000076">
    <property type="protein sequence ID" value="MBD2200087.1"/>
    <property type="molecule type" value="Genomic_DNA"/>
</dbReference>
<name>A0ABR8AJ88_9CYAN</name>
<evidence type="ECO:0000313" key="2">
    <source>
        <dbReference type="EMBL" id="MBD2200087.1"/>
    </source>
</evidence>
<accession>A0ABR8AJ88</accession>
<gene>
    <name evidence="2" type="ORF">H6G24_32245</name>
</gene>
<sequence>MVLCRLILVVLSAGDTGRGRITDDRVISLSRSLTSADVPSVMVSLWAVPHAQ</sequence>
<dbReference type="Proteomes" id="UP000658514">
    <property type="component" value="Unassembled WGS sequence"/>
</dbReference>
<feature type="domain" description="CHAT" evidence="1">
    <location>
        <begin position="7"/>
        <end position="50"/>
    </location>
</feature>
<proteinExistence type="predicted"/>
<evidence type="ECO:0000259" key="1">
    <source>
        <dbReference type="Pfam" id="PF12770"/>
    </source>
</evidence>
<organism evidence="2 3">
    <name type="scientific">Calothrix parietina FACHB-288</name>
    <dbReference type="NCBI Taxonomy" id="2692896"/>
    <lineage>
        <taxon>Bacteria</taxon>
        <taxon>Bacillati</taxon>
        <taxon>Cyanobacteriota</taxon>
        <taxon>Cyanophyceae</taxon>
        <taxon>Nostocales</taxon>
        <taxon>Calotrichaceae</taxon>
        <taxon>Calothrix</taxon>
    </lineage>
</organism>
<reference evidence="2 3" key="1">
    <citation type="journal article" date="2020" name="ISME J.">
        <title>Comparative genomics reveals insights into cyanobacterial evolution and habitat adaptation.</title>
        <authorList>
            <person name="Chen M.Y."/>
            <person name="Teng W.K."/>
            <person name="Zhao L."/>
            <person name="Hu C.X."/>
            <person name="Zhou Y.K."/>
            <person name="Han B.P."/>
            <person name="Song L.R."/>
            <person name="Shu W.S."/>
        </authorList>
    </citation>
    <scope>NUCLEOTIDE SEQUENCE [LARGE SCALE GENOMIC DNA]</scope>
    <source>
        <strain evidence="2 3">FACHB-288</strain>
    </source>
</reference>
<comment type="caution">
    <text evidence="2">The sequence shown here is derived from an EMBL/GenBank/DDBJ whole genome shotgun (WGS) entry which is preliminary data.</text>
</comment>